<keyword evidence="2" id="KW-1003">Cell membrane</keyword>
<dbReference type="AlphaFoldDB" id="A0A1Y1RSD2"/>
<keyword evidence="8" id="KW-1185">Reference proteome</keyword>
<evidence type="ECO:0000313" key="7">
    <source>
        <dbReference type="EMBL" id="ORC25008.1"/>
    </source>
</evidence>
<dbReference type="PANTHER" id="PTHR30086:SF20">
    <property type="entry name" value="ARGININE EXPORTER PROTEIN ARGO-RELATED"/>
    <property type="match status" value="1"/>
</dbReference>
<dbReference type="PANTHER" id="PTHR30086">
    <property type="entry name" value="ARGININE EXPORTER PROTEIN ARGO"/>
    <property type="match status" value="1"/>
</dbReference>
<dbReference type="InterPro" id="IPR001123">
    <property type="entry name" value="LeuE-type"/>
</dbReference>
<evidence type="ECO:0000256" key="5">
    <source>
        <dbReference type="ARBA" id="ARBA00023136"/>
    </source>
</evidence>
<comment type="subcellular location">
    <subcellularLocation>
        <location evidence="1">Cell membrane</location>
        <topology evidence="1">Multi-pass membrane protein</topology>
    </subcellularLocation>
</comment>
<dbReference type="EMBL" id="LXWF01000002">
    <property type="protein sequence ID" value="ORC25008.1"/>
    <property type="molecule type" value="Genomic_DNA"/>
</dbReference>
<sequence>MTLTQALLGFTSIAFLITIIPATDTALVLRSLVAGGHRSAYACVFGITAGLLIWGVTAATGLAVLMAAAPLVFDLITVAGGLYLIYLGIKFMLNLRHWGQVTTLKTEQAALASLPAPAASLPGPGGGVSTPASAKPGATTPAPANFRKDFLAGFIANILNPKIAVFYIASVPPFMVASVQPFLMGTLLAAIHGGINVLWFTLIISLAALAMRWLLHPRATLVIDGIAGSVLLVFGVLILVEAAHRLL</sequence>
<evidence type="ECO:0008006" key="9">
    <source>
        <dbReference type="Google" id="ProtNLM"/>
    </source>
</evidence>
<proteinExistence type="predicted"/>
<dbReference type="Pfam" id="PF01810">
    <property type="entry name" value="LysE"/>
    <property type="match status" value="1"/>
</dbReference>
<keyword evidence="4 6" id="KW-1133">Transmembrane helix</keyword>
<dbReference type="GO" id="GO:0005886">
    <property type="term" value="C:plasma membrane"/>
    <property type="evidence" value="ECO:0007669"/>
    <property type="project" value="UniProtKB-SubCell"/>
</dbReference>
<keyword evidence="3 6" id="KW-0812">Transmembrane</keyword>
<comment type="caution">
    <text evidence="7">The sequence shown here is derived from an EMBL/GenBank/DDBJ whole genome shotgun (WGS) entry which is preliminary data.</text>
</comment>
<dbReference type="GO" id="GO:0015171">
    <property type="term" value="F:amino acid transmembrane transporter activity"/>
    <property type="evidence" value="ECO:0007669"/>
    <property type="project" value="TreeGrafter"/>
</dbReference>
<name>A0A1Y1RSD2_9MICC</name>
<feature type="transmembrane region" description="Helical" evidence="6">
    <location>
        <begin position="150"/>
        <end position="170"/>
    </location>
</feature>
<dbReference type="RefSeq" id="WP_083090648.1">
    <property type="nucleotide sequence ID" value="NZ_LXWF01000002.1"/>
</dbReference>
<dbReference type="Proteomes" id="UP000192359">
    <property type="component" value="Unassembled WGS sequence"/>
</dbReference>
<keyword evidence="5 6" id="KW-0472">Membrane</keyword>
<evidence type="ECO:0000256" key="4">
    <source>
        <dbReference type="ARBA" id="ARBA00022989"/>
    </source>
</evidence>
<gene>
    <name evidence="7" type="ORF">A7979_09245</name>
</gene>
<feature type="transmembrane region" description="Helical" evidence="6">
    <location>
        <begin position="6"/>
        <end position="29"/>
    </location>
</feature>
<dbReference type="OrthoDB" id="3175972at2"/>
<feature type="transmembrane region" description="Helical" evidence="6">
    <location>
        <begin position="221"/>
        <end position="240"/>
    </location>
</feature>
<evidence type="ECO:0000256" key="6">
    <source>
        <dbReference type="SAM" id="Phobius"/>
    </source>
</evidence>
<feature type="transmembrane region" description="Helical" evidence="6">
    <location>
        <begin position="182"/>
        <end position="209"/>
    </location>
</feature>
<evidence type="ECO:0000256" key="2">
    <source>
        <dbReference type="ARBA" id="ARBA00022475"/>
    </source>
</evidence>
<feature type="transmembrane region" description="Helical" evidence="6">
    <location>
        <begin position="41"/>
        <end position="65"/>
    </location>
</feature>
<evidence type="ECO:0000256" key="3">
    <source>
        <dbReference type="ARBA" id="ARBA00022692"/>
    </source>
</evidence>
<organism evidence="7 8">
    <name type="scientific">Rothia nasimurium</name>
    <dbReference type="NCBI Taxonomy" id="85336"/>
    <lineage>
        <taxon>Bacteria</taxon>
        <taxon>Bacillati</taxon>
        <taxon>Actinomycetota</taxon>
        <taxon>Actinomycetes</taxon>
        <taxon>Micrococcales</taxon>
        <taxon>Micrococcaceae</taxon>
        <taxon>Rothia</taxon>
    </lineage>
</organism>
<feature type="transmembrane region" description="Helical" evidence="6">
    <location>
        <begin position="71"/>
        <end position="89"/>
    </location>
</feature>
<evidence type="ECO:0000313" key="8">
    <source>
        <dbReference type="Proteomes" id="UP000192359"/>
    </source>
</evidence>
<protein>
    <recommendedName>
        <fullName evidence="9">LysE family translocator</fullName>
    </recommendedName>
</protein>
<accession>A0A1Y1RSD2</accession>
<evidence type="ECO:0000256" key="1">
    <source>
        <dbReference type="ARBA" id="ARBA00004651"/>
    </source>
</evidence>
<reference evidence="7 8" key="1">
    <citation type="submission" date="2016-05" db="EMBL/GenBank/DDBJ databases">
        <title>Draft genome sequence of a porcine commensal Rothia nasimurium.</title>
        <authorList>
            <person name="Gaiser R.A."/>
            <person name="Van Baarlen P."/>
            <person name="Wells J.M."/>
        </authorList>
    </citation>
    <scope>NUCLEOTIDE SEQUENCE [LARGE SCALE GENOMIC DNA]</scope>
    <source>
        <strain evidence="7 8">PT-32</strain>
    </source>
</reference>